<feature type="region of interest" description="Disordered" evidence="1">
    <location>
        <begin position="253"/>
        <end position="274"/>
    </location>
</feature>
<comment type="caution">
    <text evidence="2">The sequence shown here is derived from an EMBL/GenBank/DDBJ whole genome shotgun (WGS) entry which is preliminary data.</text>
</comment>
<feature type="region of interest" description="Disordered" evidence="1">
    <location>
        <begin position="29"/>
        <end position="65"/>
    </location>
</feature>
<accession>A0A4Y9YG07</accession>
<evidence type="ECO:0000256" key="1">
    <source>
        <dbReference type="SAM" id="MobiDB-lite"/>
    </source>
</evidence>
<protein>
    <recommendedName>
        <fullName evidence="4">CxC6 like cysteine cluster associated with KDZ domain-containing protein</fullName>
    </recommendedName>
</protein>
<reference evidence="2 3" key="1">
    <citation type="submission" date="2019-02" db="EMBL/GenBank/DDBJ databases">
        <title>Genome sequencing of the rare red list fungi Dentipellis fragilis.</title>
        <authorList>
            <person name="Buettner E."/>
            <person name="Kellner H."/>
        </authorList>
    </citation>
    <scope>NUCLEOTIDE SEQUENCE [LARGE SCALE GENOMIC DNA]</scope>
    <source>
        <strain evidence="2 3">DSM 105465</strain>
    </source>
</reference>
<evidence type="ECO:0000313" key="2">
    <source>
        <dbReference type="EMBL" id="TFY61295.1"/>
    </source>
</evidence>
<dbReference type="OrthoDB" id="2501483at2759"/>
<evidence type="ECO:0008006" key="4">
    <source>
        <dbReference type="Google" id="ProtNLM"/>
    </source>
</evidence>
<keyword evidence="3" id="KW-1185">Reference proteome</keyword>
<name>A0A4Y9YG07_9AGAM</name>
<proteinExistence type="predicted"/>
<dbReference type="Proteomes" id="UP000298327">
    <property type="component" value="Unassembled WGS sequence"/>
</dbReference>
<sequence length="457" mass="51885">MERNGAERRSALFQLKKRLEQHGLSYVESEADPLVSGSRDEVDEADEAEGQCEGKAKEGNTKPRARFGRRWTHNEQLCVATCGVILGRMTMYGSEAVHGATIFLHCLFPTTCSLPRIIFYDNACQLKRHLFAINDHHFDLCALPVDVFHMNSKHKISDEFCGLHCNPARFPELCENGRWRFNSSAAEMTNAWFKGFRSLVREMREDRYDFLLDEMIKQKNRLTVAELARRGAAPRTIDPQWFLCVQSVGSHPSAHMPAPQSPSSGSHKSVSPEVGEDNPALVVCAPPPPEFPFVFRYSFAGSHGLQGDVQAKPSNLWRDVLNGACERARADPKMCWLFCKGRQVHLDQPLRNHVQEGETVWILDQEEVCDTFYHPAPQTNNENIGLVWRLFGDSCKLFYSKVNTRATWGGACSQFAHDYGFHFSQLQFNFQGRNIVMEEKVEDYDAIHGHAVSVFLK</sequence>
<organism evidence="2 3">
    <name type="scientific">Dentipellis fragilis</name>
    <dbReference type="NCBI Taxonomy" id="205917"/>
    <lineage>
        <taxon>Eukaryota</taxon>
        <taxon>Fungi</taxon>
        <taxon>Dikarya</taxon>
        <taxon>Basidiomycota</taxon>
        <taxon>Agaricomycotina</taxon>
        <taxon>Agaricomycetes</taxon>
        <taxon>Russulales</taxon>
        <taxon>Hericiaceae</taxon>
        <taxon>Dentipellis</taxon>
    </lineage>
</organism>
<gene>
    <name evidence="2" type="ORF">EVG20_g7114</name>
</gene>
<evidence type="ECO:0000313" key="3">
    <source>
        <dbReference type="Proteomes" id="UP000298327"/>
    </source>
</evidence>
<feature type="compositionally biased region" description="Acidic residues" evidence="1">
    <location>
        <begin position="41"/>
        <end position="50"/>
    </location>
</feature>
<feature type="compositionally biased region" description="Low complexity" evidence="1">
    <location>
        <begin position="261"/>
        <end position="272"/>
    </location>
</feature>
<dbReference type="AlphaFoldDB" id="A0A4Y9YG07"/>
<feature type="compositionally biased region" description="Basic and acidic residues" evidence="1">
    <location>
        <begin position="52"/>
        <end position="61"/>
    </location>
</feature>
<dbReference type="EMBL" id="SEOQ01000517">
    <property type="protein sequence ID" value="TFY61295.1"/>
    <property type="molecule type" value="Genomic_DNA"/>
</dbReference>